<organism evidence="6 7">
    <name type="scientific">Camelimonas lactis</name>
    <dbReference type="NCBI Taxonomy" id="659006"/>
    <lineage>
        <taxon>Bacteria</taxon>
        <taxon>Pseudomonadati</taxon>
        <taxon>Pseudomonadota</taxon>
        <taxon>Alphaproteobacteria</taxon>
        <taxon>Hyphomicrobiales</taxon>
        <taxon>Chelatococcaceae</taxon>
        <taxon>Camelimonas</taxon>
    </lineage>
</organism>
<dbReference type="GO" id="GO:0008725">
    <property type="term" value="F:DNA-3-methyladenine glycosylase activity"/>
    <property type="evidence" value="ECO:0007669"/>
    <property type="project" value="TreeGrafter"/>
</dbReference>
<dbReference type="SUPFAM" id="SSF48150">
    <property type="entry name" value="DNA-glycosylase"/>
    <property type="match status" value="1"/>
</dbReference>
<comment type="catalytic activity">
    <reaction evidence="1">
        <text>Hydrolysis of alkylated DNA, releasing 3-methyladenine, 3-methylguanine, 7-methylguanine and 7-methyladenine.</text>
        <dbReference type="EC" id="3.2.2.21"/>
    </reaction>
</comment>
<dbReference type="GO" id="GO:0032131">
    <property type="term" value="F:alkylated DNA binding"/>
    <property type="evidence" value="ECO:0007669"/>
    <property type="project" value="TreeGrafter"/>
</dbReference>
<keyword evidence="4" id="KW-0234">DNA repair</keyword>
<dbReference type="SMART" id="SM00478">
    <property type="entry name" value="ENDO3c"/>
    <property type="match status" value="1"/>
</dbReference>
<evidence type="ECO:0000256" key="1">
    <source>
        <dbReference type="ARBA" id="ARBA00000086"/>
    </source>
</evidence>
<dbReference type="Gene3D" id="1.10.1670.40">
    <property type="match status" value="1"/>
</dbReference>
<keyword evidence="3" id="KW-0227">DNA damage</keyword>
<dbReference type="InterPro" id="IPR051912">
    <property type="entry name" value="Alkylbase_DNA_Glycosylase/TA"/>
</dbReference>
<dbReference type="Pfam" id="PF00730">
    <property type="entry name" value="HhH-GPD"/>
    <property type="match status" value="1"/>
</dbReference>
<evidence type="ECO:0000313" key="6">
    <source>
        <dbReference type="EMBL" id="TCO10132.1"/>
    </source>
</evidence>
<reference evidence="6 7" key="1">
    <citation type="submission" date="2019-03" db="EMBL/GenBank/DDBJ databases">
        <title>Genomic Encyclopedia of Type Strains, Phase IV (KMG-IV): sequencing the most valuable type-strain genomes for metagenomic binning, comparative biology and taxonomic classification.</title>
        <authorList>
            <person name="Goeker M."/>
        </authorList>
    </citation>
    <scope>NUCLEOTIDE SEQUENCE [LARGE SCALE GENOMIC DNA]</scope>
    <source>
        <strain evidence="6 7">DSM 22958</strain>
    </source>
</reference>
<dbReference type="PANTHER" id="PTHR43003">
    <property type="entry name" value="DNA-3-METHYLADENINE GLYCOSYLASE"/>
    <property type="match status" value="1"/>
</dbReference>
<dbReference type="GO" id="GO:0006307">
    <property type="term" value="P:DNA alkylation repair"/>
    <property type="evidence" value="ECO:0007669"/>
    <property type="project" value="TreeGrafter"/>
</dbReference>
<evidence type="ECO:0000256" key="3">
    <source>
        <dbReference type="ARBA" id="ARBA00022763"/>
    </source>
</evidence>
<dbReference type="InterPro" id="IPR011257">
    <property type="entry name" value="DNA_glycosylase"/>
</dbReference>
<name>A0A4R2GNG2_9HYPH</name>
<dbReference type="GO" id="GO:0005737">
    <property type="term" value="C:cytoplasm"/>
    <property type="evidence" value="ECO:0007669"/>
    <property type="project" value="TreeGrafter"/>
</dbReference>
<dbReference type="GO" id="GO:0032993">
    <property type="term" value="C:protein-DNA complex"/>
    <property type="evidence" value="ECO:0007669"/>
    <property type="project" value="TreeGrafter"/>
</dbReference>
<evidence type="ECO:0000256" key="2">
    <source>
        <dbReference type="ARBA" id="ARBA00012000"/>
    </source>
</evidence>
<dbReference type="Gene3D" id="1.10.340.30">
    <property type="entry name" value="Hypothetical protein, domain 2"/>
    <property type="match status" value="1"/>
</dbReference>
<evidence type="ECO:0000313" key="7">
    <source>
        <dbReference type="Proteomes" id="UP000294881"/>
    </source>
</evidence>
<dbReference type="AlphaFoldDB" id="A0A4R2GNG2"/>
<dbReference type="RefSeq" id="WP_132009761.1">
    <property type="nucleotide sequence ID" value="NZ_JBHUNN010000002.1"/>
</dbReference>
<comment type="caution">
    <text evidence="6">The sequence shown here is derived from an EMBL/GenBank/DDBJ whole genome shotgun (WGS) entry which is preliminary data.</text>
</comment>
<dbReference type="PANTHER" id="PTHR43003:SF13">
    <property type="entry name" value="DNA-3-METHYLADENINE GLYCOSYLASE 2"/>
    <property type="match status" value="1"/>
</dbReference>
<dbReference type="CDD" id="cd00056">
    <property type="entry name" value="ENDO3c"/>
    <property type="match status" value="1"/>
</dbReference>
<dbReference type="EMBL" id="SLWL01000015">
    <property type="protein sequence ID" value="TCO10132.1"/>
    <property type="molecule type" value="Genomic_DNA"/>
</dbReference>
<evidence type="ECO:0000259" key="5">
    <source>
        <dbReference type="SMART" id="SM00478"/>
    </source>
</evidence>
<feature type="domain" description="HhH-GPD" evidence="5">
    <location>
        <begin position="50"/>
        <end position="201"/>
    </location>
</feature>
<dbReference type="OrthoDB" id="9785929at2"/>
<dbReference type="GO" id="GO:0043916">
    <property type="term" value="F:DNA-7-methylguanine glycosylase activity"/>
    <property type="evidence" value="ECO:0007669"/>
    <property type="project" value="TreeGrafter"/>
</dbReference>
<dbReference type="GO" id="GO:0006285">
    <property type="term" value="P:base-excision repair, AP site formation"/>
    <property type="evidence" value="ECO:0007669"/>
    <property type="project" value="TreeGrafter"/>
</dbReference>
<gene>
    <name evidence="6" type="ORF">EV666_1154</name>
</gene>
<dbReference type="EC" id="3.2.2.21" evidence="2"/>
<proteinExistence type="predicted"/>
<dbReference type="Proteomes" id="UP000294881">
    <property type="component" value="Unassembled WGS sequence"/>
</dbReference>
<evidence type="ECO:0000256" key="4">
    <source>
        <dbReference type="ARBA" id="ARBA00023204"/>
    </source>
</evidence>
<dbReference type="InterPro" id="IPR003265">
    <property type="entry name" value="HhH-GPD_domain"/>
</dbReference>
<sequence>MLIDSEAALQANLRGLLALDPVMADMHAAGVIPPLRKRDGGFGGLIAIIMAQQLSVASAAAITARLRAAVAPFSPENLLATPVETLIAAGLSQPKIRATISVAEAAASGRLDFEALAGMSGEAAHAALVDVKGIGPWTADIYLLFCLGHPDVFPAGDLALQEAARLALHLETRPDETLMATLAGRWSPYRGVAALMLWAFYAVTRGREGVISAPAELADTGRPSPGRAWRPGRRAALAALLQPDDSASPPDMPGWADILEALHASDVDMRRAGAATLGGQLTGAFDSRHAGALAGRIAAEPEPALRRALMPAAARLASDAASASRLFAALSRVAASQDGGRPADRLAALGALDILTRRHPELTARWRRLLASLDAGGSRRLQQFLAKRL</sequence>
<keyword evidence="7" id="KW-1185">Reference proteome</keyword>
<accession>A0A4R2GNG2</accession>
<protein>
    <recommendedName>
        <fullName evidence="2">DNA-3-methyladenine glycosylase II</fullName>
        <ecNumber evidence="2">3.2.2.21</ecNumber>
    </recommendedName>
</protein>